<proteinExistence type="predicted"/>
<keyword evidence="1" id="KW-0235">DNA replication</keyword>
<dbReference type="PANTHER" id="PTHR11669:SF20">
    <property type="entry name" value="REPLICATION FACTOR C SUBUNIT 4"/>
    <property type="match status" value="1"/>
</dbReference>
<dbReference type="EMBL" id="BK016090">
    <property type="protein sequence ID" value="DAF93998.1"/>
    <property type="molecule type" value="Genomic_DNA"/>
</dbReference>
<dbReference type="Pfam" id="PF13177">
    <property type="entry name" value="DNA_pol3_delta2"/>
    <property type="match status" value="1"/>
</dbReference>
<dbReference type="SMART" id="SM00382">
    <property type="entry name" value="AAA"/>
    <property type="match status" value="1"/>
</dbReference>
<dbReference type="InterPro" id="IPR050238">
    <property type="entry name" value="DNA_Rep/Repair_Clamp_Loader"/>
</dbReference>
<evidence type="ECO:0000256" key="1">
    <source>
        <dbReference type="ARBA" id="ARBA00022705"/>
    </source>
</evidence>
<dbReference type="CDD" id="cd00009">
    <property type="entry name" value="AAA"/>
    <property type="match status" value="1"/>
</dbReference>
<dbReference type="GO" id="GO:0006261">
    <property type="term" value="P:DNA-templated DNA replication"/>
    <property type="evidence" value="ECO:0007669"/>
    <property type="project" value="TreeGrafter"/>
</dbReference>
<dbReference type="GO" id="GO:0003689">
    <property type="term" value="F:DNA clamp loader activity"/>
    <property type="evidence" value="ECO:0007669"/>
    <property type="project" value="TreeGrafter"/>
</dbReference>
<dbReference type="PANTHER" id="PTHR11669">
    <property type="entry name" value="REPLICATION FACTOR C / DNA POLYMERASE III GAMMA-TAU SUBUNIT"/>
    <property type="match status" value="1"/>
</dbReference>
<evidence type="ECO:0000256" key="2">
    <source>
        <dbReference type="ARBA" id="ARBA00022741"/>
    </source>
</evidence>
<dbReference type="Gene3D" id="3.40.50.300">
    <property type="entry name" value="P-loop containing nucleotide triphosphate hydrolases"/>
    <property type="match status" value="1"/>
</dbReference>
<evidence type="ECO:0000256" key="3">
    <source>
        <dbReference type="ARBA" id="ARBA00022840"/>
    </source>
</evidence>
<dbReference type="EMBL" id="BK016090">
    <property type="protein sequence ID" value="DAF94003.1"/>
    <property type="molecule type" value="Genomic_DNA"/>
</dbReference>
<keyword evidence="3" id="KW-0067">ATP-binding</keyword>
<feature type="domain" description="AAA+ ATPase" evidence="5">
    <location>
        <begin position="64"/>
        <end position="197"/>
    </location>
</feature>
<reference evidence="6" key="1">
    <citation type="journal article" date="2021" name="Proc. Natl. Acad. Sci. U.S.A.">
        <title>A Catalog of Tens of Thousands of Viruses from Human Metagenomes Reveals Hidden Associations with Chronic Diseases.</title>
        <authorList>
            <person name="Tisza M.J."/>
            <person name="Buck C.B."/>
        </authorList>
    </citation>
    <scope>NUCLEOTIDE SEQUENCE</scope>
    <source>
        <strain evidence="6">Ctu2j3</strain>
    </source>
</reference>
<feature type="region of interest" description="Disordered" evidence="4">
    <location>
        <begin position="1"/>
        <end position="32"/>
    </location>
</feature>
<evidence type="ECO:0000313" key="6">
    <source>
        <dbReference type="EMBL" id="DAF94003.1"/>
    </source>
</evidence>
<dbReference type="GO" id="GO:0006281">
    <property type="term" value="P:DNA repair"/>
    <property type="evidence" value="ECO:0007669"/>
    <property type="project" value="TreeGrafter"/>
</dbReference>
<dbReference type="InterPro" id="IPR027417">
    <property type="entry name" value="P-loop_NTPase"/>
</dbReference>
<protein>
    <submittedName>
        <fullName evidence="6">Activator clamp loader</fullName>
    </submittedName>
</protein>
<name>A0A8S5UHV1_9CAUD</name>
<dbReference type="SUPFAM" id="SSF52540">
    <property type="entry name" value="P-loop containing nucleoside triphosphate hydrolases"/>
    <property type="match status" value="1"/>
</dbReference>
<evidence type="ECO:0000259" key="5">
    <source>
        <dbReference type="SMART" id="SM00382"/>
    </source>
</evidence>
<sequence length="395" mass="43880">MSGTKKTRNTGNLMFASKKKESSAPIDAEQHALHRKYRPTKLDRYLGQDAVVTRIRGMLETGKIPSAMAFFGPPSAGKTTLARIIAAEVNGKPVEKQGDYKELNAATQKGIDDVRDLEKLSKFRAMSKRRFIVIDEAQQWLSNAQAAQAVLKPLEEPSKDTTWIICSMEPEKFQSSTVGRAILKRCTQFQLETPTTSSLGKQALRIAKGEGMDYVLDDERSIIKQVVKASNSDMRELANIMQALQQYYDGIQGKKPKLLSADDVGTVFASTVSADEQLAIDFMVAAYSRNYADAYTALLDVQDQFGFVKKLVWIAQFIMGMDVLNGAKHPKLWWNNANKAVFAEVKKLKLNRGFKAAVLAKLLHVQAQAGQFAIPATDLLAAHTYDLFIELDKHA</sequence>
<dbReference type="GO" id="GO:0005524">
    <property type="term" value="F:ATP binding"/>
    <property type="evidence" value="ECO:0007669"/>
    <property type="project" value="UniProtKB-KW"/>
</dbReference>
<dbReference type="InterPro" id="IPR003593">
    <property type="entry name" value="AAA+_ATPase"/>
</dbReference>
<accession>A0A8S5UHV1</accession>
<evidence type="ECO:0000256" key="4">
    <source>
        <dbReference type="SAM" id="MobiDB-lite"/>
    </source>
</evidence>
<feature type="compositionally biased region" description="Basic and acidic residues" evidence="4">
    <location>
        <begin position="18"/>
        <end position="32"/>
    </location>
</feature>
<organism evidence="6">
    <name type="scientific">Myoviridae sp. ctu2j3</name>
    <dbReference type="NCBI Taxonomy" id="2825197"/>
    <lineage>
        <taxon>Viruses</taxon>
        <taxon>Duplodnaviria</taxon>
        <taxon>Heunggongvirae</taxon>
        <taxon>Uroviricota</taxon>
        <taxon>Caudoviricetes</taxon>
    </lineage>
</organism>
<keyword evidence="2" id="KW-0547">Nucleotide-binding</keyword>